<evidence type="ECO:0000313" key="3">
    <source>
        <dbReference type="Proteomes" id="UP000185769"/>
    </source>
</evidence>
<protein>
    <submittedName>
        <fullName evidence="2">Uncharacterized protein</fullName>
    </submittedName>
</protein>
<comment type="caution">
    <text evidence="2">The sequence shown here is derived from an EMBL/GenBank/DDBJ whole genome shotgun (WGS) entry which is preliminary data.</text>
</comment>
<dbReference type="Proteomes" id="UP000185769">
    <property type="component" value="Unassembled WGS sequence"/>
</dbReference>
<name>A0A1J4V5R5_9BACT</name>
<dbReference type="EMBL" id="MNVM01000008">
    <property type="protein sequence ID" value="OIO29910.1"/>
    <property type="molecule type" value="Genomic_DNA"/>
</dbReference>
<keyword evidence="1" id="KW-1133">Transmembrane helix</keyword>
<gene>
    <name evidence="2" type="ORF">AUJ22_00595</name>
</gene>
<evidence type="ECO:0000313" key="2">
    <source>
        <dbReference type="EMBL" id="OIO29910.1"/>
    </source>
</evidence>
<dbReference type="AlphaFoldDB" id="A0A1J4V5R5"/>
<feature type="transmembrane region" description="Helical" evidence="1">
    <location>
        <begin position="27"/>
        <end position="56"/>
    </location>
</feature>
<sequence>MSEELKNITNNIMEQIDKGKIKMKPKIYFIIGSIITFFGLISSMIVSVFLIGLIRFSIRSNGRMAQYRFDQILSNFPWWTTIFAIISLIIGIWLIRKYDFSYKKKNVTIILGFILAIIITGYTIDAIGLNDTLLHRGPMQGMMQNYFKGNKIQVQDEYMMNK</sequence>
<dbReference type="STRING" id="1805280.AUJ22_00595"/>
<feature type="transmembrane region" description="Helical" evidence="1">
    <location>
        <begin position="107"/>
        <end position="129"/>
    </location>
</feature>
<feature type="transmembrane region" description="Helical" evidence="1">
    <location>
        <begin position="76"/>
        <end position="95"/>
    </location>
</feature>
<proteinExistence type="predicted"/>
<organism evidence="2 3">
    <name type="scientific">Candidatus Nomurabacteria bacterium CG1_02_31_12</name>
    <dbReference type="NCBI Taxonomy" id="1805280"/>
    <lineage>
        <taxon>Bacteria</taxon>
        <taxon>Candidatus Nomuraibacteriota</taxon>
    </lineage>
</organism>
<keyword evidence="1" id="KW-0472">Membrane</keyword>
<keyword evidence="1" id="KW-0812">Transmembrane</keyword>
<accession>A0A1J4V5R5</accession>
<evidence type="ECO:0000256" key="1">
    <source>
        <dbReference type="SAM" id="Phobius"/>
    </source>
</evidence>
<reference evidence="2 3" key="1">
    <citation type="journal article" date="2016" name="Environ. Microbiol.">
        <title>Genomic resolution of a cold subsurface aquifer community provides metabolic insights for novel microbes adapted to high CO concentrations.</title>
        <authorList>
            <person name="Probst A.J."/>
            <person name="Castelle C.J."/>
            <person name="Singh A."/>
            <person name="Brown C.T."/>
            <person name="Anantharaman K."/>
            <person name="Sharon I."/>
            <person name="Hug L.A."/>
            <person name="Burstein D."/>
            <person name="Emerson J.B."/>
            <person name="Thomas B.C."/>
            <person name="Banfield J.F."/>
        </authorList>
    </citation>
    <scope>NUCLEOTIDE SEQUENCE [LARGE SCALE GENOMIC DNA]</scope>
    <source>
        <strain evidence="2">CG1_02_31_12</strain>
    </source>
</reference>